<protein>
    <submittedName>
        <fullName evidence="4">Aldo/keto reductase</fullName>
    </submittedName>
</protein>
<evidence type="ECO:0000313" key="5">
    <source>
        <dbReference type="Proteomes" id="UP001062738"/>
    </source>
</evidence>
<dbReference type="Gene3D" id="3.20.20.100">
    <property type="entry name" value="NADP-dependent oxidoreductase domain"/>
    <property type="match status" value="1"/>
</dbReference>
<evidence type="ECO:0000259" key="3">
    <source>
        <dbReference type="Pfam" id="PF00248"/>
    </source>
</evidence>
<evidence type="ECO:0000313" key="4">
    <source>
        <dbReference type="EMBL" id="MCY7009169.1"/>
    </source>
</evidence>
<reference evidence="4" key="1">
    <citation type="submission" date="2022-09" db="EMBL/GenBank/DDBJ databases">
        <authorList>
            <person name="Zoaiter M."/>
        </authorList>
    </citation>
    <scope>NUCLEOTIDE SEQUENCE</scope>
    <source>
        <strain evidence="4">DSM 19848</strain>
    </source>
</reference>
<evidence type="ECO:0000256" key="2">
    <source>
        <dbReference type="SAM" id="MobiDB-lite"/>
    </source>
</evidence>
<sequence length="131" mass="14714">MTPYSSLASGRLAKKSETSKRLEEDSYAKLKYDKTKESDLKIIERVIELAERKNVSMTEIALAWQLTKVASPIAGVTKKSQIDALAKSVDLTLSEEEIVYLEELYVPHSLVGVIAQNTRKTANEVKVWTQK</sequence>
<dbReference type="Proteomes" id="UP001062738">
    <property type="component" value="Unassembled WGS sequence"/>
</dbReference>
<dbReference type="PANTHER" id="PTHR43364:SF4">
    <property type="entry name" value="NAD(P)-LINKED OXIDOREDUCTASE SUPERFAMILY PROTEIN"/>
    <property type="match status" value="1"/>
</dbReference>
<dbReference type="InterPro" id="IPR023210">
    <property type="entry name" value="NADP_OxRdtase_dom"/>
</dbReference>
<dbReference type="InterPro" id="IPR036812">
    <property type="entry name" value="NAD(P)_OxRdtase_dom_sf"/>
</dbReference>
<proteinExistence type="predicted"/>
<evidence type="ECO:0000256" key="1">
    <source>
        <dbReference type="ARBA" id="ARBA00023002"/>
    </source>
</evidence>
<feature type="domain" description="NADP-dependent oxidoreductase" evidence="3">
    <location>
        <begin position="2"/>
        <end position="105"/>
    </location>
</feature>
<accession>A0ABT4DPE3</accession>
<organism evidence="4 5">
    <name type="scientific">Fusobacterium simiae</name>
    <dbReference type="NCBI Taxonomy" id="855"/>
    <lineage>
        <taxon>Bacteria</taxon>
        <taxon>Fusobacteriati</taxon>
        <taxon>Fusobacteriota</taxon>
        <taxon>Fusobacteriia</taxon>
        <taxon>Fusobacteriales</taxon>
        <taxon>Fusobacteriaceae</taxon>
        <taxon>Fusobacterium</taxon>
    </lineage>
</organism>
<dbReference type="SUPFAM" id="SSF51430">
    <property type="entry name" value="NAD(P)-linked oxidoreductase"/>
    <property type="match status" value="1"/>
</dbReference>
<dbReference type="RefSeq" id="WP_265152865.1">
    <property type="nucleotide sequence ID" value="NZ_JAOXXL010000052.1"/>
</dbReference>
<dbReference type="PANTHER" id="PTHR43364">
    <property type="entry name" value="NADH-SPECIFIC METHYLGLYOXAL REDUCTASE-RELATED"/>
    <property type="match status" value="1"/>
</dbReference>
<dbReference type="InterPro" id="IPR050523">
    <property type="entry name" value="AKR_Detox_Biosynth"/>
</dbReference>
<dbReference type="EMBL" id="JAOXXL010000052">
    <property type="protein sequence ID" value="MCY7009169.1"/>
    <property type="molecule type" value="Genomic_DNA"/>
</dbReference>
<feature type="region of interest" description="Disordered" evidence="2">
    <location>
        <begin position="1"/>
        <end position="20"/>
    </location>
</feature>
<name>A0ABT4DPE3_FUSSI</name>
<comment type="caution">
    <text evidence="4">The sequence shown here is derived from an EMBL/GenBank/DDBJ whole genome shotgun (WGS) entry which is preliminary data.</text>
</comment>
<keyword evidence="1" id="KW-0560">Oxidoreductase</keyword>
<dbReference type="Pfam" id="PF00248">
    <property type="entry name" value="Aldo_ket_red"/>
    <property type="match status" value="1"/>
</dbReference>
<gene>
    <name evidence="4" type="ORF">OCK72_11100</name>
</gene>
<keyword evidence="5" id="KW-1185">Reference proteome</keyword>